<evidence type="ECO:0000259" key="10">
    <source>
        <dbReference type="PROSITE" id="PS50157"/>
    </source>
</evidence>
<feature type="domain" description="C2H2-type" evidence="10">
    <location>
        <begin position="144"/>
        <end position="171"/>
    </location>
</feature>
<evidence type="ECO:0000256" key="4">
    <source>
        <dbReference type="ARBA" id="ARBA00022771"/>
    </source>
</evidence>
<dbReference type="PROSITE" id="PS50157">
    <property type="entry name" value="ZINC_FINGER_C2H2_2"/>
    <property type="match status" value="2"/>
</dbReference>
<dbReference type="Proteomes" id="UP000242188">
    <property type="component" value="Unassembled WGS sequence"/>
</dbReference>
<dbReference type="InterPro" id="IPR036236">
    <property type="entry name" value="Znf_C2H2_sf"/>
</dbReference>
<feature type="region of interest" description="Disordered" evidence="9">
    <location>
        <begin position="345"/>
        <end position="370"/>
    </location>
</feature>
<keyword evidence="4 8" id="KW-0863">Zinc-finger</keyword>
<evidence type="ECO:0000256" key="7">
    <source>
        <dbReference type="ARBA" id="ARBA00023242"/>
    </source>
</evidence>
<organism evidence="11 12">
    <name type="scientific">Mizuhopecten yessoensis</name>
    <name type="common">Japanese scallop</name>
    <name type="synonym">Patinopecten yessoensis</name>
    <dbReference type="NCBI Taxonomy" id="6573"/>
    <lineage>
        <taxon>Eukaryota</taxon>
        <taxon>Metazoa</taxon>
        <taxon>Spiralia</taxon>
        <taxon>Lophotrochozoa</taxon>
        <taxon>Mollusca</taxon>
        <taxon>Bivalvia</taxon>
        <taxon>Autobranchia</taxon>
        <taxon>Pteriomorphia</taxon>
        <taxon>Pectinida</taxon>
        <taxon>Pectinoidea</taxon>
        <taxon>Pectinidae</taxon>
        <taxon>Mizuhopecten</taxon>
    </lineage>
</organism>
<proteinExistence type="predicted"/>
<evidence type="ECO:0000313" key="12">
    <source>
        <dbReference type="Proteomes" id="UP000242188"/>
    </source>
</evidence>
<evidence type="ECO:0000256" key="9">
    <source>
        <dbReference type="SAM" id="MobiDB-lite"/>
    </source>
</evidence>
<feature type="domain" description="C2H2-type" evidence="10">
    <location>
        <begin position="172"/>
        <end position="199"/>
    </location>
</feature>
<dbReference type="InterPro" id="IPR013087">
    <property type="entry name" value="Znf_C2H2_type"/>
</dbReference>
<dbReference type="Gene3D" id="3.30.160.60">
    <property type="entry name" value="Classic Zinc Finger"/>
    <property type="match status" value="3"/>
</dbReference>
<evidence type="ECO:0000256" key="8">
    <source>
        <dbReference type="PROSITE-ProRule" id="PRU00042"/>
    </source>
</evidence>
<evidence type="ECO:0000256" key="6">
    <source>
        <dbReference type="ARBA" id="ARBA00023125"/>
    </source>
</evidence>
<keyword evidence="2" id="KW-0479">Metal-binding</keyword>
<dbReference type="GO" id="GO:0000978">
    <property type="term" value="F:RNA polymerase II cis-regulatory region sequence-specific DNA binding"/>
    <property type="evidence" value="ECO:0007669"/>
    <property type="project" value="TreeGrafter"/>
</dbReference>
<evidence type="ECO:0000313" key="11">
    <source>
        <dbReference type="EMBL" id="OWF53594.1"/>
    </source>
</evidence>
<dbReference type="OrthoDB" id="3561125at2759"/>
<comment type="caution">
    <text evidence="11">The sequence shown here is derived from an EMBL/GenBank/DDBJ whole genome shotgun (WGS) entry which is preliminary data.</text>
</comment>
<evidence type="ECO:0000256" key="5">
    <source>
        <dbReference type="ARBA" id="ARBA00022833"/>
    </source>
</evidence>
<dbReference type="AlphaFoldDB" id="A0A210QXZ8"/>
<dbReference type="PROSITE" id="PS00028">
    <property type="entry name" value="ZINC_FINGER_C2H2_1"/>
    <property type="match status" value="1"/>
</dbReference>
<dbReference type="Pfam" id="PF00096">
    <property type="entry name" value="zf-C2H2"/>
    <property type="match status" value="2"/>
</dbReference>
<keyword evidence="7" id="KW-0539">Nucleus</keyword>
<evidence type="ECO:0000256" key="1">
    <source>
        <dbReference type="ARBA" id="ARBA00004123"/>
    </source>
</evidence>
<dbReference type="EMBL" id="NEDP02001320">
    <property type="protein sequence ID" value="OWF53594.1"/>
    <property type="molecule type" value="Genomic_DNA"/>
</dbReference>
<feature type="compositionally biased region" description="Acidic residues" evidence="9">
    <location>
        <begin position="345"/>
        <end position="355"/>
    </location>
</feature>
<gene>
    <name evidence="11" type="ORF">KP79_PYT20026</name>
</gene>
<reference evidence="11 12" key="1">
    <citation type="journal article" date="2017" name="Nat. Ecol. Evol.">
        <title>Scallop genome provides insights into evolution of bilaterian karyotype and development.</title>
        <authorList>
            <person name="Wang S."/>
            <person name="Zhang J."/>
            <person name="Jiao W."/>
            <person name="Li J."/>
            <person name="Xun X."/>
            <person name="Sun Y."/>
            <person name="Guo X."/>
            <person name="Huan P."/>
            <person name="Dong B."/>
            <person name="Zhang L."/>
            <person name="Hu X."/>
            <person name="Sun X."/>
            <person name="Wang J."/>
            <person name="Zhao C."/>
            <person name="Wang Y."/>
            <person name="Wang D."/>
            <person name="Huang X."/>
            <person name="Wang R."/>
            <person name="Lv J."/>
            <person name="Li Y."/>
            <person name="Zhang Z."/>
            <person name="Liu B."/>
            <person name="Lu W."/>
            <person name="Hui Y."/>
            <person name="Liang J."/>
            <person name="Zhou Z."/>
            <person name="Hou R."/>
            <person name="Li X."/>
            <person name="Liu Y."/>
            <person name="Li H."/>
            <person name="Ning X."/>
            <person name="Lin Y."/>
            <person name="Zhao L."/>
            <person name="Xing Q."/>
            <person name="Dou J."/>
            <person name="Li Y."/>
            <person name="Mao J."/>
            <person name="Guo H."/>
            <person name="Dou H."/>
            <person name="Li T."/>
            <person name="Mu C."/>
            <person name="Jiang W."/>
            <person name="Fu Q."/>
            <person name="Fu X."/>
            <person name="Miao Y."/>
            <person name="Liu J."/>
            <person name="Yu Q."/>
            <person name="Li R."/>
            <person name="Liao H."/>
            <person name="Li X."/>
            <person name="Kong Y."/>
            <person name="Jiang Z."/>
            <person name="Chourrout D."/>
            <person name="Li R."/>
            <person name="Bao Z."/>
        </authorList>
    </citation>
    <scope>NUCLEOTIDE SEQUENCE [LARGE SCALE GENOMIC DNA]</scope>
    <source>
        <strain evidence="11 12">PY_sf001</strain>
    </source>
</reference>
<name>A0A210QXZ8_MIZYE</name>
<keyword evidence="6" id="KW-0238">DNA-binding</keyword>
<evidence type="ECO:0000256" key="2">
    <source>
        <dbReference type="ARBA" id="ARBA00022723"/>
    </source>
</evidence>
<dbReference type="PANTHER" id="PTHR24404">
    <property type="entry name" value="ZINC FINGER PROTEIN"/>
    <property type="match status" value="1"/>
</dbReference>
<dbReference type="SUPFAM" id="SSF57667">
    <property type="entry name" value="beta-beta-alpha zinc fingers"/>
    <property type="match status" value="2"/>
</dbReference>
<dbReference type="GO" id="GO:0005634">
    <property type="term" value="C:nucleus"/>
    <property type="evidence" value="ECO:0007669"/>
    <property type="project" value="UniProtKB-SubCell"/>
</dbReference>
<dbReference type="InterPro" id="IPR050589">
    <property type="entry name" value="Ikaros_C2H2-ZF"/>
</dbReference>
<keyword evidence="3" id="KW-0677">Repeat</keyword>
<evidence type="ECO:0000256" key="3">
    <source>
        <dbReference type="ARBA" id="ARBA00022737"/>
    </source>
</evidence>
<comment type="subcellular location">
    <subcellularLocation>
        <location evidence="1">Nucleus</location>
    </subcellularLocation>
</comment>
<keyword evidence="5" id="KW-0862">Zinc</keyword>
<protein>
    <submittedName>
        <fullName evidence="11">Zinc finger protein 782</fullName>
    </submittedName>
</protein>
<accession>A0A210QXZ8</accession>
<dbReference type="PANTHER" id="PTHR24404:SF114">
    <property type="entry name" value="KLUMPFUSS, ISOFORM B-RELATED"/>
    <property type="match status" value="1"/>
</dbReference>
<dbReference type="GO" id="GO:0006357">
    <property type="term" value="P:regulation of transcription by RNA polymerase II"/>
    <property type="evidence" value="ECO:0007669"/>
    <property type="project" value="TreeGrafter"/>
</dbReference>
<feature type="compositionally biased region" description="Low complexity" evidence="9">
    <location>
        <begin position="8"/>
        <end position="20"/>
    </location>
</feature>
<dbReference type="Pfam" id="PF13909">
    <property type="entry name" value="zf-H2C2_5"/>
    <property type="match status" value="1"/>
</dbReference>
<keyword evidence="12" id="KW-1185">Reference proteome</keyword>
<dbReference type="FunFam" id="3.30.160.60:FF:000446">
    <property type="entry name" value="Zinc finger protein"/>
    <property type="match status" value="1"/>
</dbReference>
<sequence length="485" mass="55129">MYGDIYQSTNSSSKGTSSDNSLDAVDFKMKTTDTAFEASSLSPMDGESDSYDIGRYIQHDNHLYNSEKEFTSIPSAKQFRFIDFEKRNLRCTHCTYVTDRKNNLKRHIVTMHQECPKTLDCCGIVFRSKAALREHVSFHHRGGYRCQICGRNFCRKALLRRHLTVHSGQKDYRCRHCAYATSHKSNLERHQKVHAKDAGKHGSITQNIFEDAFDNRKPNIDNVSHKLAKWRLETASLQDVFYGQICKNNEKEEHLKLNEEQIMQQNRIFNWMNFNMAFSSLGRNPIRARKDQEETIPVDVIRDINDNIDNAKAKCDEQSPSNPENEQNSVKESFALYLKRYLMNETDESSNDETNDENKNNESENSENLPVVQDAPKLKRCRLSANPYKCSACGSTYASQKGFLKHGCGKAVKSGLYFPVTNMIQKGVALAEQNAKISSEESTSLHNTYLKSSGASPLTETTGVNIDSKAFSESAGTKSAYTYIL</sequence>
<feature type="region of interest" description="Disordered" evidence="9">
    <location>
        <begin position="1"/>
        <end position="20"/>
    </location>
</feature>
<dbReference type="SMART" id="SM00355">
    <property type="entry name" value="ZnF_C2H2"/>
    <property type="match status" value="4"/>
</dbReference>
<dbReference type="GO" id="GO:0008270">
    <property type="term" value="F:zinc ion binding"/>
    <property type="evidence" value="ECO:0007669"/>
    <property type="project" value="UniProtKB-KW"/>
</dbReference>
<dbReference type="GO" id="GO:0003700">
    <property type="term" value="F:DNA-binding transcription factor activity"/>
    <property type="evidence" value="ECO:0007669"/>
    <property type="project" value="TreeGrafter"/>
</dbReference>